<evidence type="ECO:0008006" key="3">
    <source>
        <dbReference type="Google" id="ProtNLM"/>
    </source>
</evidence>
<proteinExistence type="predicted"/>
<dbReference type="InterPro" id="IPR029058">
    <property type="entry name" value="AB_hydrolase_fold"/>
</dbReference>
<gene>
    <name evidence="2" type="ORF">HPHI1048_LOCUS21298</name>
</gene>
<dbReference type="SUPFAM" id="SSF53474">
    <property type="entry name" value="alpha/beta-Hydrolases"/>
    <property type="match status" value="1"/>
</dbReference>
<evidence type="ECO:0000313" key="2">
    <source>
        <dbReference type="EMBL" id="CAD8504028.1"/>
    </source>
</evidence>
<accession>A0A7S0HWG4</accession>
<organism evidence="2">
    <name type="scientific">Hanusia phi</name>
    <dbReference type="NCBI Taxonomy" id="3032"/>
    <lineage>
        <taxon>Eukaryota</taxon>
        <taxon>Cryptophyceae</taxon>
        <taxon>Pyrenomonadales</taxon>
        <taxon>Geminigeraceae</taxon>
        <taxon>Hanusia</taxon>
    </lineage>
</organism>
<dbReference type="PANTHER" id="PTHR12277:SF197">
    <property type="entry name" value="CHROMOSOME UNDETERMINED SCAFFOLD_38, WHOLE GENOME SHOTGUN SEQUENCE"/>
    <property type="match status" value="1"/>
</dbReference>
<evidence type="ECO:0000256" key="1">
    <source>
        <dbReference type="SAM" id="MobiDB-lite"/>
    </source>
</evidence>
<name>A0A7S0HWG4_9CRYP</name>
<sequence length="463" mass="50871">MQSFTESMGAFGKETSILNRFLFPAPAASYSWASFEGELMCLVGKEGNIVPCAVMPGMSSKIVDDPMQPFMFDDPASNIVIYCHANGEDVGVLYEAGHWLCDTLGVHVLIPEYPGYGVAPDSPNELSVNRNILAAYDFAVKGLHWDPKRVIFFGRSIGTGPAVKLASELECGGLILVSPYTSIKDLVSQHAGIVTSWLTAELANLYPSDECISYVKCPSLIVHGATDRVIPCEQARRLHAKSGSKAKRLVVLEGIGHHGIDLHFAVAHECPRLFDLTSSPRYLEIDNYLADPALQGDTVASPVPVFDCRSSTWSRPTLERGTAPFLREPPEGSRAHHYAEDPTKNKKFELYGYQQRDVNGKVTGYIVTDDVLLAHLNSEIQVEHEQFIKARETSPGTRPVRHFHSSNGMDLPAPLLEKEDTDAYDSAMLELRTDERGQVVRRPINVPPSGPGATGCDPKLFVY</sequence>
<dbReference type="PANTHER" id="PTHR12277">
    <property type="entry name" value="ALPHA/BETA HYDROLASE DOMAIN-CONTAINING PROTEIN"/>
    <property type="match status" value="1"/>
</dbReference>
<protein>
    <recommendedName>
        <fullName evidence="3">Serine aminopeptidase S33 domain-containing protein</fullName>
    </recommendedName>
</protein>
<reference evidence="2" key="1">
    <citation type="submission" date="2021-01" db="EMBL/GenBank/DDBJ databases">
        <authorList>
            <person name="Corre E."/>
            <person name="Pelletier E."/>
            <person name="Niang G."/>
            <person name="Scheremetjew M."/>
            <person name="Finn R."/>
            <person name="Kale V."/>
            <person name="Holt S."/>
            <person name="Cochrane G."/>
            <person name="Meng A."/>
            <person name="Brown T."/>
            <person name="Cohen L."/>
        </authorList>
    </citation>
    <scope>NUCLEOTIDE SEQUENCE</scope>
    <source>
        <strain evidence="2">CCMP325</strain>
    </source>
</reference>
<dbReference type="EMBL" id="HBEO01031414">
    <property type="protein sequence ID" value="CAD8504028.1"/>
    <property type="molecule type" value="Transcribed_RNA"/>
</dbReference>
<dbReference type="AlphaFoldDB" id="A0A7S0HWG4"/>
<feature type="region of interest" description="Disordered" evidence="1">
    <location>
        <begin position="392"/>
        <end position="412"/>
    </location>
</feature>
<dbReference type="Gene3D" id="3.40.50.1820">
    <property type="entry name" value="alpha/beta hydrolase"/>
    <property type="match status" value="1"/>
</dbReference>